<dbReference type="Gene3D" id="3.30.420.150">
    <property type="entry name" value="Exopolyphosphatase. Domain 2"/>
    <property type="match status" value="1"/>
</dbReference>
<dbReference type="GO" id="GO:0016462">
    <property type="term" value="F:pyrophosphatase activity"/>
    <property type="evidence" value="ECO:0007669"/>
    <property type="project" value="TreeGrafter"/>
</dbReference>
<dbReference type="PANTHER" id="PTHR30005:SF0">
    <property type="entry name" value="RETROGRADE REGULATION PROTEIN 2"/>
    <property type="match status" value="1"/>
</dbReference>
<dbReference type="RefSeq" id="WP_006588943.1">
    <property type="nucleotide sequence ID" value="NZ_JH725076.1"/>
</dbReference>
<dbReference type="PANTHER" id="PTHR30005">
    <property type="entry name" value="EXOPOLYPHOSPHATASE"/>
    <property type="match status" value="1"/>
</dbReference>
<dbReference type="Pfam" id="PF02541">
    <property type="entry name" value="Ppx-GppA"/>
    <property type="match status" value="1"/>
</dbReference>
<reference evidence="3 4" key="1">
    <citation type="submission" date="2012-03" db="EMBL/GenBank/DDBJ databases">
        <title>The Genome Sequence of Bartonella birtlesii LL-WM9.</title>
        <authorList>
            <consortium name="The Broad Institute Genome Sequencing Platform"/>
            <consortium name="The Broad Institute Genome Sequencing Center for Infectious Disease"/>
            <person name="Feldgarden M."/>
            <person name="Kirby J."/>
            <person name="Kosoy M."/>
            <person name="Birtles R."/>
            <person name="Probert W.S."/>
            <person name="Chiaraviglio L."/>
            <person name="Young S.K."/>
            <person name="Zeng Q."/>
            <person name="Gargeya S."/>
            <person name="Fitzgerald M."/>
            <person name="Haas B."/>
            <person name="Abouelleil A."/>
            <person name="Alvarado L."/>
            <person name="Arachchi H.M."/>
            <person name="Berlin A."/>
            <person name="Chapman S.B."/>
            <person name="Gearin G."/>
            <person name="Goldberg J."/>
            <person name="Griggs A."/>
            <person name="Gujja S."/>
            <person name="Hansen M."/>
            <person name="Heiman D."/>
            <person name="Howarth C."/>
            <person name="Larimer J."/>
            <person name="Lui A."/>
            <person name="MacDonald P.J.P."/>
            <person name="McCowen C."/>
            <person name="Montmayeur A."/>
            <person name="Murphy C."/>
            <person name="Neiman D."/>
            <person name="Pearson M."/>
            <person name="Priest M."/>
            <person name="Roberts A."/>
            <person name="Saif S."/>
            <person name="Shea T."/>
            <person name="Sisk P."/>
            <person name="Stolte C."/>
            <person name="Sykes S."/>
            <person name="Wortman J."/>
            <person name="Nusbaum C."/>
            <person name="Birren B."/>
        </authorList>
    </citation>
    <scope>NUCLEOTIDE SEQUENCE [LARGE SCALE GENOMIC DNA]</scope>
    <source>
        <strain evidence="3 4">LL-WM9</strain>
    </source>
</reference>
<evidence type="ECO:0000313" key="3">
    <source>
        <dbReference type="EMBL" id="EJF78012.1"/>
    </source>
</evidence>
<dbReference type="EMBL" id="AIMC01000001">
    <property type="protein sequence ID" value="EJF78012.1"/>
    <property type="molecule type" value="Genomic_DNA"/>
</dbReference>
<dbReference type="InterPro" id="IPR003695">
    <property type="entry name" value="Ppx_GppA_N"/>
</dbReference>
<evidence type="ECO:0000256" key="1">
    <source>
        <dbReference type="SAM" id="MobiDB-lite"/>
    </source>
</evidence>
<comment type="caution">
    <text evidence="3">The sequence shown here is derived from an EMBL/GenBank/DDBJ whole genome shotgun (WGS) entry which is preliminary data.</text>
</comment>
<dbReference type="InterPro" id="IPR043129">
    <property type="entry name" value="ATPase_NBD"/>
</dbReference>
<evidence type="ECO:0000313" key="4">
    <source>
        <dbReference type="Proteomes" id="UP000008748"/>
    </source>
</evidence>
<protein>
    <recommendedName>
        <fullName evidence="2">Ppx/GppA phosphatase N-terminal domain-containing protein</fullName>
    </recommendedName>
</protein>
<keyword evidence="4" id="KW-1185">Reference proteome</keyword>
<dbReference type="PATRIC" id="fig|1094552.3.peg.3"/>
<gene>
    <name evidence="3" type="ORF">ME7_00003</name>
</gene>
<dbReference type="InterPro" id="IPR050273">
    <property type="entry name" value="GppA/Ppx_hydrolase"/>
</dbReference>
<dbReference type="Gene3D" id="3.30.420.40">
    <property type="match status" value="1"/>
</dbReference>
<organism evidence="3 4">
    <name type="scientific">Bartonella birtlesii LL-WM9</name>
    <dbReference type="NCBI Taxonomy" id="1094552"/>
    <lineage>
        <taxon>Bacteria</taxon>
        <taxon>Pseudomonadati</taxon>
        <taxon>Pseudomonadota</taxon>
        <taxon>Alphaproteobacteria</taxon>
        <taxon>Hyphomicrobiales</taxon>
        <taxon>Bartonellaceae</taxon>
        <taxon>Bartonella</taxon>
    </lineage>
</organism>
<name>J1J1U7_9HYPH</name>
<dbReference type="AlphaFoldDB" id="J1J1U7"/>
<accession>J1J1U7</accession>
<evidence type="ECO:0000259" key="2">
    <source>
        <dbReference type="Pfam" id="PF02541"/>
    </source>
</evidence>
<dbReference type="CDD" id="cd24054">
    <property type="entry name" value="ASKHA_NBD_AaPPX-GppA_MtPPX2-like"/>
    <property type="match status" value="1"/>
</dbReference>
<feature type="domain" description="Ppx/GppA phosphatase N-terminal" evidence="2">
    <location>
        <begin position="126"/>
        <end position="423"/>
    </location>
</feature>
<dbReference type="SUPFAM" id="SSF53067">
    <property type="entry name" value="Actin-like ATPase domain"/>
    <property type="match status" value="2"/>
</dbReference>
<sequence length="441" mass="49862">MTSLDYDLKESKRGKVSDTKAKKKQSCDHRGCNQNNRSVLLQTRTCSIAVDIEKQQRKRQDKPKRVFLQSNAAFELHDRAIVGVKKTKRLKAPFSPRSSQRKSLPLYAALDLGTNNCRLLIASPSKPGYFHVVDAFSRIVRLGEGLVNNGFLNTQAMDRAIEALKICHLKLKQRRIKSYRLVATEACRSAENGRYFIQRVLDETGLELEIVDRKTEARFAVAGCGTLVERNTDAIVLFDIGGGSSEIVLLDVSKKRSFRLSEQITAWTSLPVGVVTLAERFGGNEVSVDDFENMKSYVRGFLNNFSDRDKLGALTQSSNFHLLGTSGTITTLAGMHLNLERYDRRKVDGMWMNDTDITLMTKRLLSWDINERVINPCIGRERADLVLAGCAILDVIREVWPSRRLRVADRGLREGILIELMLRDGVWCRCRKGTTAKTRDY</sequence>
<dbReference type="Proteomes" id="UP000008748">
    <property type="component" value="Unassembled WGS sequence"/>
</dbReference>
<feature type="region of interest" description="Disordered" evidence="1">
    <location>
        <begin position="1"/>
        <end position="29"/>
    </location>
</feature>
<proteinExistence type="predicted"/>
<dbReference type="HOGENOM" id="CLU_025908_0_1_5"/>